<sequence length="1463" mass="167999">MRHEGNTNDKEHLKNFDVSSSQMRSVSIHEIVNSCPSIQSDRITRYASPNRFDIRDTPRSFLDSYRTYRYSQNNGVNLCRSKLRSTMPTSFSSYAVPSLNEVKSSMSTSKSLDINVAKNQEELLLQSSDRCCDKYISSVHAKEVSIENQPVSYENSSQLNSIGRHPSNQLTTYNNTPNHNSNSSVKISHHHTPITKSIVYSSSPSSTIYTNEPLIHRNPHPNQHYSSYCQEISKPCLSSKRHSVISQSITNNNIVSNDVNNGNNDRLESKINSMSKNYCIVVQKEFEQTCDKNHSQVNYDSCNKRSITDPGDYLSNTEQIKHTKNKIDGKTITFINNKKPSVNLHLTKDNHSTPIQKQTSYPFKANTFRSVKNKHKNHHQKTINRQQSQQQQQHQNQQQQNKLNYENEMSLKPEIKLIDSRPRTRLCIQSGIKTHTKTMTLQKNLITDDSLISDDLNMTGFISLPNKKVSTKKVTSKLPTSPSMPLPNLISTDHYIYNVNLSEIDHYSEPYNSSSTCESLIEYKQTDKLIMDHQNDPELTMKLDRIACEIGLLHDQRRIRRESSLSSQYDIDGLMSINSPCSESNLPKADLDQLLTLEISTTLSNPAYVSSSKNDTTTVQTISTSLNNSKIADSRHRTHLSRVDSSLTNANKLKSQSRPNSTGSRIIKEFLRHISPKLGHSLSRISSRKKSEYQKSNQDNRETNFESPQSTSTSFERCKSERIYPKKSLLRFIPRCSSRSKERKTKQISTTEANTQIIPSYSSNTNIIRSDTNKATIDEDKKSNHSLKIEQQFPSLSHNHHRNQYYSRYYENDFNQHPQSRPASIALPVGNDRNDEISFPTYNQLQTNRQINLNNIPKIKEFDHLTSGDHPGPTYLNAALNAFGYGCKPDWKHFCVSPSARRLAHARQSMKVKQIESNPCNITLSNDNKENNEILDNKNNDYDDHETTDEKYMDNKLKQTIEYSCDNDPRQSVEKLIILNNDHGDMFIKQQQHQQQHSNQYSKDDLIILSDKFSINQDTTDKNNQYHSNNDSDQLLINFGIDDIHEQKKKKKKNSYNIVSAIKSKTPPIKRRNTALAIKAKSAKLKQPLNVLLPVNIRCHNKLSTVISKTNEMDCIQLRKKEELTTLFENEQSLTNQDTSTTTTTTTTASNNNNTPSDNLSTLFCSTLSGSTRFDEIDESMKRLSSSSNELYNHSDIVHNNDNPFECIKNSEINTTHLELSINNDRDYVMNLLKYAQTFECQLMNVINLAKGMVDQNNHPINDDLLDSTNENLNNDELLTGIGHIQMLINGNLTMLRKLCKVYLEANSNIKKQQSIEYIPLKSDLEGYWNLILLQYKRLETQFPILVNWISNDFRDELQILIKESLSDLPSCSSEFINSSYMKKEYKKNSTKQTNITSYKKKLSGANKNNKKSIDLHITIQQRIRNARKQMLEKQKNQIIVTKENDIDEQSTYKNTYFYTIEY</sequence>
<dbReference type="Proteomes" id="UP000008854">
    <property type="component" value="Unassembled WGS sequence"/>
</dbReference>
<dbReference type="AlphaFoldDB" id="A0A5K4FBK4"/>
<feature type="region of interest" description="Disordered" evidence="1">
    <location>
        <begin position="923"/>
        <end position="945"/>
    </location>
</feature>
<dbReference type="ExpressionAtlas" id="A0A5K4FBK4">
    <property type="expression patterns" value="baseline"/>
</dbReference>
<evidence type="ECO:0000256" key="1">
    <source>
        <dbReference type="SAM" id="MobiDB-lite"/>
    </source>
</evidence>
<feature type="compositionally biased region" description="Polar residues" evidence="1">
    <location>
        <begin position="155"/>
        <end position="186"/>
    </location>
</feature>
<name>A0A5K4FBK4_SCHMA</name>
<feature type="compositionally biased region" description="Low complexity" evidence="1">
    <location>
        <begin position="1132"/>
        <end position="1155"/>
    </location>
</feature>
<feature type="compositionally biased region" description="Polar residues" evidence="1">
    <location>
        <begin position="643"/>
        <end position="664"/>
    </location>
</feature>
<feature type="region of interest" description="Disordered" evidence="1">
    <location>
        <begin position="1129"/>
        <end position="1155"/>
    </location>
</feature>
<feature type="compositionally biased region" description="Basic residues" evidence="1">
    <location>
        <begin position="373"/>
        <end position="382"/>
    </location>
</feature>
<feature type="region of interest" description="Disordered" evidence="1">
    <location>
        <begin position="155"/>
        <end position="187"/>
    </location>
</feature>
<reference evidence="3" key="2">
    <citation type="submission" date="2019-11" db="UniProtKB">
        <authorList>
            <consortium name="WormBaseParasite"/>
        </authorList>
    </citation>
    <scope>IDENTIFICATION</scope>
    <source>
        <strain evidence="3">Puerto Rican</strain>
    </source>
</reference>
<organism evidence="2 3">
    <name type="scientific">Schistosoma mansoni</name>
    <name type="common">Blood fluke</name>
    <dbReference type="NCBI Taxonomy" id="6183"/>
    <lineage>
        <taxon>Eukaryota</taxon>
        <taxon>Metazoa</taxon>
        <taxon>Spiralia</taxon>
        <taxon>Lophotrochozoa</taxon>
        <taxon>Platyhelminthes</taxon>
        <taxon>Trematoda</taxon>
        <taxon>Digenea</taxon>
        <taxon>Strigeidida</taxon>
        <taxon>Schistosomatoidea</taxon>
        <taxon>Schistosomatidae</taxon>
        <taxon>Schistosoma</taxon>
    </lineage>
</organism>
<feature type="compositionally biased region" description="Basic and acidic residues" evidence="1">
    <location>
        <begin position="689"/>
        <end position="704"/>
    </location>
</feature>
<evidence type="ECO:0000313" key="2">
    <source>
        <dbReference type="Proteomes" id="UP000008854"/>
    </source>
</evidence>
<reference evidence="2" key="1">
    <citation type="journal article" date="2012" name="PLoS Negl. Trop. Dis.">
        <title>A systematically improved high quality genome and transcriptome of the human blood fluke Schistosoma mansoni.</title>
        <authorList>
            <person name="Protasio A.V."/>
            <person name="Tsai I.J."/>
            <person name="Babbage A."/>
            <person name="Nichol S."/>
            <person name="Hunt M."/>
            <person name="Aslett M.A."/>
            <person name="De Silva N."/>
            <person name="Velarde G.S."/>
            <person name="Anderson T.J."/>
            <person name="Clark R.C."/>
            <person name="Davidson C."/>
            <person name="Dillon G.P."/>
            <person name="Holroyd N.E."/>
            <person name="LoVerde P.T."/>
            <person name="Lloyd C."/>
            <person name="McQuillan J."/>
            <person name="Oliveira G."/>
            <person name="Otto T.D."/>
            <person name="Parker-Manuel S.J."/>
            <person name="Quail M.A."/>
            <person name="Wilson R.A."/>
            <person name="Zerlotini A."/>
            <person name="Dunne D.W."/>
            <person name="Berriman M."/>
        </authorList>
    </citation>
    <scope>NUCLEOTIDE SEQUENCE [LARGE SCALE GENOMIC DNA]</scope>
    <source>
        <strain evidence="2">Puerto Rican</strain>
    </source>
</reference>
<keyword evidence="2" id="KW-1185">Reference proteome</keyword>
<dbReference type="WBParaSite" id="Smp_343990.1">
    <property type="protein sequence ID" value="Smp_343990.1"/>
    <property type="gene ID" value="Smp_343990"/>
</dbReference>
<feature type="region of interest" description="Disordered" evidence="1">
    <location>
        <begin position="681"/>
        <end position="718"/>
    </location>
</feature>
<feature type="compositionally biased region" description="Low complexity" evidence="1">
    <location>
        <begin position="386"/>
        <end position="400"/>
    </location>
</feature>
<protein>
    <submittedName>
        <fullName evidence="3">SH2 domain-containing protein</fullName>
    </submittedName>
</protein>
<feature type="region of interest" description="Disordered" evidence="1">
    <location>
        <begin position="373"/>
        <end position="407"/>
    </location>
</feature>
<proteinExistence type="predicted"/>
<feature type="compositionally biased region" description="Basic and acidic residues" evidence="1">
    <location>
        <begin position="927"/>
        <end position="942"/>
    </location>
</feature>
<feature type="compositionally biased region" description="Polar residues" evidence="1">
    <location>
        <begin position="705"/>
        <end position="715"/>
    </location>
</feature>
<accession>A0A5K4FBK4</accession>
<feature type="region of interest" description="Disordered" evidence="1">
    <location>
        <begin position="628"/>
        <end position="665"/>
    </location>
</feature>
<dbReference type="InParanoid" id="A0A5K4FBK4"/>
<evidence type="ECO:0000313" key="3">
    <source>
        <dbReference type="WBParaSite" id="Smp_343990.1"/>
    </source>
</evidence>